<evidence type="ECO:0000313" key="3">
    <source>
        <dbReference type="Proteomes" id="UP001307849"/>
    </source>
</evidence>
<name>A0AAN8P3I7_9PEZI</name>
<dbReference type="AlphaFoldDB" id="A0AAN8P3I7"/>
<feature type="domain" description="F-box" evidence="1">
    <location>
        <begin position="1"/>
        <end position="46"/>
    </location>
</feature>
<dbReference type="SUPFAM" id="SSF81383">
    <property type="entry name" value="F-box domain"/>
    <property type="match status" value="1"/>
</dbReference>
<dbReference type="InterPro" id="IPR001810">
    <property type="entry name" value="F-box_dom"/>
</dbReference>
<dbReference type="Proteomes" id="UP001307849">
    <property type="component" value="Unassembled WGS sequence"/>
</dbReference>
<dbReference type="EMBL" id="JAVHJM010000015">
    <property type="protein sequence ID" value="KAK6497251.1"/>
    <property type="molecule type" value="Genomic_DNA"/>
</dbReference>
<gene>
    <name evidence="2" type="ORF">TWF506_004725</name>
</gene>
<sequence length="304" mass="35367">MSALLLLPPELILEILTFIDAFTALHTLRRTSRRLRTLTDAVYSTMHGLPIGVWIKVIHYLPITSLPQLRKTSHPFHNLFTFLISQERLPHTYYGRTPVSPDIIYGTRSYQLRMNPFLLHIRFWYKHWRRFGGRKSITTTPSLLFESPSHLPVDRMVVSLTHYRRFQNTESTYFEKVVLRKKRCSRIITNLDVLVAVDEMLGQGLNEVYVQVRDGILCISKTVEEFGRHIGKVYLGGVDESIGFIDDLIHEKDFLGSAGRSREVYGTTGAEYWSLDTTEGRWKAKDVWLVIHVRRMDARRMDVS</sequence>
<comment type="caution">
    <text evidence="2">The sequence shown here is derived from an EMBL/GenBank/DDBJ whole genome shotgun (WGS) entry which is preliminary data.</text>
</comment>
<proteinExistence type="predicted"/>
<dbReference type="SMART" id="SM00256">
    <property type="entry name" value="FBOX"/>
    <property type="match status" value="2"/>
</dbReference>
<evidence type="ECO:0000259" key="1">
    <source>
        <dbReference type="PROSITE" id="PS50181"/>
    </source>
</evidence>
<reference evidence="2 3" key="1">
    <citation type="submission" date="2019-10" db="EMBL/GenBank/DDBJ databases">
        <authorList>
            <person name="Palmer J.M."/>
        </authorList>
    </citation>
    <scope>NUCLEOTIDE SEQUENCE [LARGE SCALE GENOMIC DNA]</scope>
    <source>
        <strain evidence="2 3">TWF506</strain>
    </source>
</reference>
<evidence type="ECO:0000313" key="2">
    <source>
        <dbReference type="EMBL" id="KAK6497251.1"/>
    </source>
</evidence>
<dbReference type="PROSITE" id="PS50181">
    <property type="entry name" value="FBOX"/>
    <property type="match status" value="1"/>
</dbReference>
<keyword evidence="3" id="KW-1185">Reference proteome</keyword>
<dbReference type="Pfam" id="PF00646">
    <property type="entry name" value="F-box"/>
    <property type="match status" value="2"/>
</dbReference>
<accession>A0AAN8P3I7</accession>
<protein>
    <recommendedName>
        <fullName evidence="1">F-box domain-containing protein</fullName>
    </recommendedName>
</protein>
<dbReference type="InterPro" id="IPR036047">
    <property type="entry name" value="F-box-like_dom_sf"/>
</dbReference>
<organism evidence="2 3">
    <name type="scientific">Arthrobotrys conoides</name>
    <dbReference type="NCBI Taxonomy" id="74498"/>
    <lineage>
        <taxon>Eukaryota</taxon>
        <taxon>Fungi</taxon>
        <taxon>Dikarya</taxon>
        <taxon>Ascomycota</taxon>
        <taxon>Pezizomycotina</taxon>
        <taxon>Orbiliomycetes</taxon>
        <taxon>Orbiliales</taxon>
        <taxon>Orbiliaceae</taxon>
        <taxon>Arthrobotrys</taxon>
    </lineage>
</organism>